<feature type="compositionally biased region" description="Low complexity" evidence="1">
    <location>
        <begin position="1"/>
        <end position="21"/>
    </location>
</feature>
<keyword evidence="2" id="KW-0150">Chloroplast</keyword>
<accession>A0A2U8GID9</accession>
<protein>
    <submittedName>
        <fullName evidence="2">Uncharacterized protein</fullName>
    </submittedName>
</protein>
<geneLocation type="chloroplast" evidence="2"/>
<feature type="region of interest" description="Disordered" evidence="1">
    <location>
        <begin position="1"/>
        <end position="42"/>
    </location>
</feature>
<sequence>MRSSPRFGASASFASASVAQAHRAERRRFGFADARPRNRTEACRLFAPSVLRLRFFGFFGSQSEKPTRKRFGEAEEPTRFGSQSEKPMRTDARRRSEEPRNQRRRTEEEEPKKNQRHPPNEPQKKKTTKLKLKIY</sequence>
<feature type="compositionally biased region" description="Basic residues" evidence="1">
    <location>
        <begin position="125"/>
        <end position="135"/>
    </location>
</feature>
<feature type="region of interest" description="Disordered" evidence="1">
    <location>
        <begin position="63"/>
        <end position="135"/>
    </location>
</feature>
<feature type="compositionally biased region" description="Basic and acidic residues" evidence="1">
    <location>
        <begin position="27"/>
        <end position="42"/>
    </location>
</feature>
<dbReference type="EMBL" id="MF276979">
    <property type="protein sequence ID" value="AWI68348.1"/>
    <property type="molecule type" value="Genomic_DNA"/>
</dbReference>
<evidence type="ECO:0000313" key="2">
    <source>
        <dbReference type="EMBL" id="AWI68348.1"/>
    </source>
</evidence>
<keyword evidence="2" id="KW-0934">Plastid</keyword>
<dbReference type="AlphaFoldDB" id="A0A2U8GID9"/>
<evidence type="ECO:0000256" key="1">
    <source>
        <dbReference type="SAM" id="MobiDB-lite"/>
    </source>
</evidence>
<name>A0A2U8GID9_PEDDU</name>
<dbReference type="EMBL" id="MF276979">
    <property type="protein sequence ID" value="AWI68349.1"/>
    <property type="molecule type" value="Genomic_DNA"/>
</dbReference>
<organism evidence="2">
    <name type="scientific">Pediastrum duplex</name>
    <name type="common">Green alga</name>
    <dbReference type="NCBI Taxonomy" id="3105"/>
    <lineage>
        <taxon>Eukaryota</taxon>
        <taxon>Viridiplantae</taxon>
        <taxon>Chlorophyta</taxon>
        <taxon>core chlorophytes</taxon>
        <taxon>Chlorophyceae</taxon>
        <taxon>CS clade</taxon>
        <taxon>Sphaeropleales</taxon>
        <taxon>Hydrodictyaceae</taxon>
        <taxon>Pediastrum</taxon>
    </lineage>
</organism>
<proteinExistence type="predicted"/>
<feature type="compositionally biased region" description="Basic and acidic residues" evidence="1">
    <location>
        <begin position="86"/>
        <end position="124"/>
    </location>
</feature>
<reference evidence="2" key="1">
    <citation type="journal article" date="2018" name="Am. J. Bot.">
        <title>Organellar phylogenomics inform systematics in the green algal family Hydrodictyaceae (Chlorophyceae) and provide clues to the complex evolutionary history of plastid genomes in the green algal tree of life.</title>
        <authorList>
            <person name="McManus H.A."/>
            <person name="Fucikova K."/>
            <person name="Lewis P.O."/>
            <person name="Lewis L.A."/>
            <person name="Karol K.G."/>
        </authorList>
    </citation>
    <scope>NUCLEOTIDE SEQUENCE</scope>
</reference>